<dbReference type="OrthoDB" id="161570at2759"/>
<dbReference type="PROSITE" id="PS01359">
    <property type="entry name" value="ZF_PHD_1"/>
    <property type="match status" value="1"/>
</dbReference>
<dbReference type="PANTHER" id="PTHR24216">
    <property type="entry name" value="PAXILLIN-RELATED"/>
    <property type="match status" value="1"/>
</dbReference>
<feature type="region of interest" description="Disordered" evidence="4">
    <location>
        <begin position="1625"/>
        <end position="1687"/>
    </location>
</feature>
<dbReference type="GO" id="GO:0008270">
    <property type="term" value="F:zinc ion binding"/>
    <property type="evidence" value="ECO:0007669"/>
    <property type="project" value="UniProtKB-KW"/>
</dbReference>
<dbReference type="Gene3D" id="2.30.30.140">
    <property type="match status" value="1"/>
</dbReference>
<feature type="region of interest" description="Disordered" evidence="4">
    <location>
        <begin position="1565"/>
        <end position="1612"/>
    </location>
</feature>
<feature type="compositionally biased region" description="Polar residues" evidence="4">
    <location>
        <begin position="24"/>
        <end position="43"/>
    </location>
</feature>
<feature type="region of interest" description="Disordered" evidence="4">
    <location>
        <begin position="2498"/>
        <end position="2521"/>
    </location>
</feature>
<feature type="compositionally biased region" description="Low complexity" evidence="4">
    <location>
        <begin position="139"/>
        <end position="149"/>
    </location>
</feature>
<evidence type="ECO:0000256" key="2">
    <source>
        <dbReference type="ARBA" id="ARBA00022771"/>
    </source>
</evidence>
<dbReference type="Proteomes" id="UP000198287">
    <property type="component" value="Unassembled WGS sequence"/>
</dbReference>
<evidence type="ECO:0008006" key="9">
    <source>
        <dbReference type="Google" id="ProtNLM"/>
    </source>
</evidence>
<feature type="domain" description="Tudor" evidence="6">
    <location>
        <begin position="43"/>
        <end position="100"/>
    </location>
</feature>
<dbReference type="InterPro" id="IPR019786">
    <property type="entry name" value="Zinc_finger_PHD-type_CS"/>
</dbReference>
<evidence type="ECO:0000256" key="3">
    <source>
        <dbReference type="ARBA" id="ARBA00022833"/>
    </source>
</evidence>
<feature type="region of interest" description="Disordered" evidence="4">
    <location>
        <begin position="1350"/>
        <end position="1379"/>
    </location>
</feature>
<feature type="region of interest" description="Disordered" evidence="4">
    <location>
        <begin position="2265"/>
        <end position="2336"/>
    </location>
</feature>
<dbReference type="InterPro" id="IPR011011">
    <property type="entry name" value="Znf_FYVE_PHD"/>
</dbReference>
<feature type="region of interest" description="Disordered" evidence="4">
    <location>
        <begin position="175"/>
        <end position="259"/>
    </location>
</feature>
<dbReference type="SUPFAM" id="SSF57903">
    <property type="entry name" value="FYVE/PHD zinc finger"/>
    <property type="match status" value="1"/>
</dbReference>
<evidence type="ECO:0000256" key="1">
    <source>
        <dbReference type="ARBA" id="ARBA00022723"/>
    </source>
</evidence>
<feature type="compositionally biased region" description="Polar residues" evidence="4">
    <location>
        <begin position="2191"/>
        <end position="2204"/>
    </location>
</feature>
<evidence type="ECO:0000259" key="6">
    <source>
        <dbReference type="SMART" id="SM00333"/>
    </source>
</evidence>
<feature type="compositionally biased region" description="Acidic residues" evidence="4">
    <location>
        <begin position="1631"/>
        <end position="1650"/>
    </location>
</feature>
<dbReference type="SUPFAM" id="SSF63748">
    <property type="entry name" value="Tudor/PWWP/MBT"/>
    <property type="match status" value="1"/>
</dbReference>
<proteinExistence type="predicted"/>
<feature type="compositionally biased region" description="Basic and acidic residues" evidence="4">
    <location>
        <begin position="2213"/>
        <end position="2225"/>
    </location>
</feature>
<organism evidence="7 8">
    <name type="scientific">Folsomia candida</name>
    <name type="common">Springtail</name>
    <dbReference type="NCBI Taxonomy" id="158441"/>
    <lineage>
        <taxon>Eukaryota</taxon>
        <taxon>Metazoa</taxon>
        <taxon>Ecdysozoa</taxon>
        <taxon>Arthropoda</taxon>
        <taxon>Hexapoda</taxon>
        <taxon>Collembola</taxon>
        <taxon>Entomobryomorpha</taxon>
        <taxon>Isotomoidea</taxon>
        <taxon>Isotomidae</taxon>
        <taxon>Proisotominae</taxon>
        <taxon>Folsomia</taxon>
    </lineage>
</organism>
<dbReference type="Gene3D" id="3.30.40.10">
    <property type="entry name" value="Zinc/RING finger domain, C3HC4 (zinc finger)"/>
    <property type="match status" value="1"/>
</dbReference>
<evidence type="ECO:0000259" key="5">
    <source>
        <dbReference type="SMART" id="SM00249"/>
    </source>
</evidence>
<feature type="region of interest" description="Disordered" evidence="4">
    <location>
        <begin position="398"/>
        <end position="417"/>
    </location>
</feature>
<dbReference type="STRING" id="158441.A0A226E2R7"/>
<keyword evidence="3" id="KW-0862">Zinc</keyword>
<dbReference type="EMBL" id="LNIX01000007">
    <property type="protein sequence ID" value="OXA51560.1"/>
    <property type="molecule type" value="Genomic_DNA"/>
</dbReference>
<feature type="compositionally biased region" description="Low complexity" evidence="4">
    <location>
        <begin position="187"/>
        <end position="213"/>
    </location>
</feature>
<keyword evidence="8" id="KW-1185">Reference proteome</keyword>
<reference evidence="7 8" key="1">
    <citation type="submission" date="2015-12" db="EMBL/GenBank/DDBJ databases">
        <title>The genome of Folsomia candida.</title>
        <authorList>
            <person name="Faddeeva A."/>
            <person name="Derks M.F."/>
            <person name="Anvar Y."/>
            <person name="Smit S."/>
            <person name="Van Straalen N."/>
            <person name="Roelofs D."/>
        </authorList>
    </citation>
    <scope>NUCLEOTIDE SEQUENCE [LARGE SCALE GENOMIC DNA]</scope>
    <source>
        <strain evidence="7 8">VU population</strain>
        <tissue evidence="7">Whole body</tissue>
    </source>
</reference>
<feature type="region of interest" description="Disordered" evidence="4">
    <location>
        <begin position="22"/>
        <end position="43"/>
    </location>
</feature>
<feature type="compositionally biased region" description="Low complexity" evidence="4">
    <location>
        <begin position="551"/>
        <end position="561"/>
    </location>
</feature>
<protein>
    <recommendedName>
        <fullName evidence="9">PHD finger protein 20-like protein 1</fullName>
    </recommendedName>
</protein>
<feature type="compositionally biased region" description="Low complexity" evidence="4">
    <location>
        <begin position="523"/>
        <end position="535"/>
    </location>
</feature>
<feature type="compositionally biased region" description="Low complexity" evidence="4">
    <location>
        <begin position="794"/>
        <end position="808"/>
    </location>
</feature>
<dbReference type="PANTHER" id="PTHR24216:SF65">
    <property type="entry name" value="PAXILLIN-LIKE PROTEIN 1"/>
    <property type="match status" value="1"/>
</dbReference>
<comment type="caution">
    <text evidence="7">The sequence shown here is derived from an EMBL/GenBank/DDBJ whole genome shotgun (WGS) entry which is preliminary data.</text>
</comment>
<feature type="compositionally biased region" description="Low complexity" evidence="4">
    <location>
        <begin position="742"/>
        <end position="758"/>
    </location>
</feature>
<feature type="compositionally biased region" description="Polar residues" evidence="4">
    <location>
        <begin position="2505"/>
        <end position="2516"/>
    </location>
</feature>
<feature type="region of interest" description="Disordered" evidence="4">
    <location>
        <begin position="637"/>
        <end position="841"/>
    </location>
</feature>
<feature type="domain" description="Zinc finger PHD-type" evidence="5">
    <location>
        <begin position="1022"/>
        <end position="1067"/>
    </location>
</feature>
<feature type="compositionally biased region" description="Polar residues" evidence="4">
    <location>
        <begin position="2285"/>
        <end position="2297"/>
    </location>
</feature>
<feature type="compositionally biased region" description="Basic residues" evidence="4">
    <location>
        <begin position="687"/>
        <end position="696"/>
    </location>
</feature>
<feature type="compositionally biased region" description="Basic and acidic residues" evidence="4">
    <location>
        <begin position="1601"/>
        <end position="1610"/>
    </location>
</feature>
<feature type="compositionally biased region" description="Polar residues" evidence="4">
    <location>
        <begin position="1358"/>
        <end position="1370"/>
    </location>
</feature>
<evidence type="ECO:0000256" key="4">
    <source>
        <dbReference type="SAM" id="MobiDB-lite"/>
    </source>
</evidence>
<dbReference type="InterPro" id="IPR013083">
    <property type="entry name" value="Znf_RING/FYVE/PHD"/>
</dbReference>
<feature type="region of interest" description="Disordered" evidence="4">
    <location>
        <begin position="1280"/>
        <end position="1301"/>
    </location>
</feature>
<feature type="compositionally biased region" description="Polar residues" evidence="4">
    <location>
        <begin position="94"/>
        <end position="106"/>
    </location>
</feature>
<feature type="compositionally biased region" description="Polar residues" evidence="4">
    <location>
        <begin position="2410"/>
        <end position="2427"/>
    </location>
</feature>
<feature type="compositionally biased region" description="Polar residues" evidence="4">
    <location>
        <begin position="570"/>
        <end position="579"/>
    </location>
</feature>
<keyword evidence="2" id="KW-0863">Zinc-finger</keyword>
<sequence>MLKQIKTNNLVKIVVDEKKMEGSTRVNNKANNVQPQQDNGSNKVLSVGDRVEAIWSSDGQKYPGRIVHAFPNDSYEVLFDDGVKSRRKNYQIFKLNSSSQPQTTDSPLPPPPPLLPKGRQTRFVGRNNAAHNKTTPVKSSLSRQSSTTSVIPPPPPLRLGIVNSNKNSIELIESLKEDETSSPTDVTLSGSNSSPSTTTNTTSTAPALTTKSSVSSKAKIKHGATGRPPTLIPKPAKPSNANSSPKNESPLKRNKVTSAGDDNASMLLSSINSTTTIDDGVGNEVVLINTNGNASTSSSPLTITTNRNSDESLVNSDAKSLEHIAHSLNSPSSTDSNSSTKKGFVYVQQPHYSVFDPPPVDLGKRQRRVHNYSMLAKGPSLKKGFATNGLEELIDGEFITPTSTPSSSKPNSRSSSPSIFISSSLINNVNCTATSTSPLLPGATPTATGTKGTLFSTKQSVAPHVKVSSLPTPEGGSRFVRKRRFLKSPTKSTDKSPVPKSDSSFDLSNLNPFDDTDTLLIGSSETAATTTSPTTLNCESVAPPPAEAEKTTLTTSATTPNAPSPTTPNIVESSDTTTPPVIKRRRRRNLHLISTPEFLTPLPPSAGDSDGDAVPSKRLRKPSFRFSAEEGYVNVFAQQRRTRRSSPLSTTPLKTKVDETATKEKSPAPQTPTAPSPTSSTTSLSKSHGRKSRKGLGHPEPSPASLLPLPPPIVDAAKSSRSPKKVSQKQDEISEEEELLDIGEYTIPQSSPSPSKQQRVNSKSPTKRPTRHTASPTLSDKIVPSELRVESPLTAETKSTADTSTTETLNNNLVHSPPPRPLRQTSRGRIVRPPPLKSDTAVKEASVVLDRLQAIPKVQILVEKCDSAIPANQSSIGKKLGEKPASINSSSSSFRKLQDNDDDIVVVDIDDGREADIPRSTTSKFARSRKWKNKKRWTKGRGLLPGIRSGMRVSDSHAMHLLKRSRLQRRFDNRGRPKIVLLKGITKKRFKKIIESIKRRKIKRKKISVLTKFKDVRVDIINCVCGRTDEFGLMVQCEVCMCWQHGNCFGYFDDSKLPRFYVCQSCANPKRVRPSYHTEGVRQETYKKGILPTFQFAPKTSLKQQRIFKRCNDLTKMISGIENAIRQNRLKELIATSEPEHKKLYQWSAPRTHPKDLIQKWQFRKYYKAVVRRLIIRHKGKPDYMEKLNNTIAFREKLKKYSQAFDEAKLAISRKIGSRGLILVEKLSEQESKLNKIHKVKDKLDSELSMIPEAMRTSLLSQVMTNQHKSLLTTASGFSLSMTPSTSTPSSESSDPLASAPTTIATPSMIQEFLSQFDGLIDSDDSDDDVLQESVKNAFLSAGEENFVKDKVDDDTIGASSSTTAEQQPENLDDSNKSELDTSLTITNNENADVIEDIIRFNLEQLRDHNIPILEDDDSDNWMEMKRTSISSTSADSDMIKLTLPKTSKKAASTTQSLGTESSLSVLANVDVESESEATLSGDTTVSVEDSEGGEEYWYNPISHLNCEHDAMRKLLLHDPLIEYDKKTDGLWRSRELQTLKRDWIDELDFYLNGDLGLGLDSISDSDSSLSPSDDEDDCPELASDSTDESESDDVPTAVENGKEMAEGTKQKSLRYWQKEVLELGNRSPREEEDDEEEDEEWKADEDYLESDNVMSDPEEVDMSSPTPNSSSTIKRQFSSTLTSETITPPEVSDMMFVTSSDSTDTLAGVGDVIDVRVRVENKPVISKAIILGGIRGENFVKLISTEGVEKDQQSLTMSNFGNMPISQSLLCKSCQESVGVKWNWKQLNSAKGVNIVLEDTVQVLSTEINRCKQLALNTLDAKASLNLGHISDFKPYLRDEMQMTSEHKFLPPFPRSSTSMLYEPRKLTELCRDVLSKPRTRTNRKVTNHLSNKSSNNNTAASAEEESILTLLSLSKAPVDSNGENVSELSIESLRKLTDRLQHNGPLSEDLAKAVTGLPLTNGKIGLQKLDKLSSQVNTLSSPSSSLLPSTTEPICTRCNLQHDNAQKLYILITQNPSLVNCEENKQKLQLWCSRISKAIEDLRLATHAMRSILYFKVQVIAQRKRAEKTARDLGVKITPDSMKKRLQILKPDHYLTKLKAEFVDALMPYATYFISRFTKKDELSAAKKSWIGGMIQNYNNVKKTLKCMYSVENEDGRLQSEDKFYASLDNLRKSFDIVLTKKDIKMRRQNQSFSQSDSTQQGESGGGENQDAPKSEQMEKSAEPELEQVINANNNMDVDADTTTPLVNGLNNDDEITTAILEETTAPEVKIGDDNPENKPSPELSSTTTQDDNGTSSPPPPSSLPEISTTKDEEQTTTNNEEQTTTTNNDLQPVVVEQEPSVDQNNMAEQVDAATARQLQEYEILTRLANYPIQVEDVNALLGIANEVAESAAVSTNNTECPVPPSSVAEQTTDPQQQQQISSNNNTVTEQPMELDDFGTCLENLSSSGGNLVGDLDLINTIGSLGATGGLNNGGTAEESDLLLNVFDDPIFSDPPEEPVPCSSRSITNTKQTQPLPPQSMAPSLAKLTPEMCKGFLLDDIKAHQQVIDSQLDKVDGEIMELERRRGNGLKDKDDHKLFEFLYANMQILLENAEVLKELTNNCAGLDNAKVRPDDMELDDGFDMDAVIRENSMRRDAAYEFSDNISSESEEEKETDNNVYGLKS</sequence>
<feature type="compositionally biased region" description="Basic and acidic residues" evidence="4">
    <location>
        <begin position="655"/>
        <end position="666"/>
    </location>
</feature>
<feature type="region of interest" description="Disordered" evidence="4">
    <location>
        <begin position="2397"/>
        <end position="2427"/>
    </location>
</feature>
<feature type="compositionally biased region" description="Low complexity" evidence="4">
    <location>
        <begin position="399"/>
        <end position="417"/>
    </location>
</feature>
<dbReference type="Pfam" id="PF20826">
    <property type="entry name" value="PHD_5"/>
    <property type="match status" value="1"/>
</dbReference>
<feature type="region of interest" description="Disordered" evidence="4">
    <location>
        <begin position="2190"/>
        <end position="2225"/>
    </location>
</feature>
<dbReference type="SMART" id="SM00249">
    <property type="entry name" value="PHD"/>
    <property type="match status" value="1"/>
</dbReference>
<feature type="region of interest" description="Disordered" evidence="4">
    <location>
        <begin position="2642"/>
        <end position="2666"/>
    </location>
</feature>
<name>A0A226E2R7_FOLCA</name>
<feature type="compositionally biased region" description="Low complexity" evidence="4">
    <location>
        <begin position="2318"/>
        <end position="2332"/>
    </location>
</feature>
<accession>A0A226E2R7</accession>
<keyword evidence="1" id="KW-0479">Metal-binding</keyword>
<feature type="compositionally biased region" description="Polar residues" evidence="4">
    <location>
        <begin position="501"/>
        <end position="511"/>
    </location>
</feature>
<feature type="region of interest" description="Disordered" evidence="4">
    <location>
        <begin position="460"/>
        <end position="617"/>
    </location>
</feature>
<dbReference type="SMART" id="SM00333">
    <property type="entry name" value="TUDOR"/>
    <property type="match status" value="1"/>
</dbReference>
<evidence type="ECO:0000313" key="7">
    <source>
        <dbReference type="EMBL" id="OXA51560.1"/>
    </source>
</evidence>
<evidence type="ECO:0000313" key="8">
    <source>
        <dbReference type="Proteomes" id="UP000198287"/>
    </source>
</evidence>
<feature type="compositionally biased region" description="Acidic residues" evidence="4">
    <location>
        <begin position="1573"/>
        <end position="1594"/>
    </location>
</feature>
<feature type="region of interest" description="Disordered" evidence="4">
    <location>
        <begin position="94"/>
        <end position="162"/>
    </location>
</feature>
<feature type="compositionally biased region" description="Polar residues" evidence="4">
    <location>
        <begin position="1664"/>
        <end position="1687"/>
    </location>
</feature>
<dbReference type="InterPro" id="IPR002999">
    <property type="entry name" value="Tudor"/>
</dbReference>
<dbReference type="InterPro" id="IPR001965">
    <property type="entry name" value="Znf_PHD"/>
</dbReference>
<feature type="compositionally biased region" description="Polar residues" evidence="4">
    <location>
        <begin position="129"/>
        <end position="138"/>
    </location>
</feature>
<gene>
    <name evidence="7" type="ORF">Fcan01_13785</name>
</gene>